<dbReference type="Gene3D" id="2.130.10.10">
    <property type="entry name" value="YVTN repeat-like/Quinoprotein amine dehydrogenase"/>
    <property type="match status" value="2"/>
</dbReference>
<evidence type="ECO:0000313" key="5">
    <source>
        <dbReference type="EMBL" id="EGC34143.1"/>
    </source>
</evidence>
<dbReference type="VEuPathDB" id="AmoebaDB:DICPUDRAFT_153694"/>
<dbReference type="InterPro" id="IPR019775">
    <property type="entry name" value="WD40_repeat_CS"/>
</dbReference>
<dbReference type="InterPro" id="IPR042453">
    <property type="entry name" value="WDR53"/>
</dbReference>
<keyword evidence="6" id="KW-1185">Reference proteome</keyword>
<proteinExistence type="predicted"/>
<evidence type="ECO:0000256" key="3">
    <source>
        <dbReference type="PROSITE-ProRule" id="PRU00221"/>
    </source>
</evidence>
<dbReference type="STRING" id="5786.F0ZPJ1"/>
<dbReference type="Pfam" id="PF00400">
    <property type="entry name" value="WD40"/>
    <property type="match status" value="2"/>
</dbReference>
<name>F0ZPJ1_DICPU</name>
<reference evidence="6" key="1">
    <citation type="journal article" date="2011" name="Genome Biol.">
        <title>Comparative genomics of the social amoebae Dictyostelium discoideum and Dictyostelium purpureum.</title>
        <authorList>
            <consortium name="US DOE Joint Genome Institute (JGI-PGF)"/>
            <person name="Sucgang R."/>
            <person name="Kuo A."/>
            <person name="Tian X."/>
            <person name="Salerno W."/>
            <person name="Parikh A."/>
            <person name="Feasley C.L."/>
            <person name="Dalin E."/>
            <person name="Tu H."/>
            <person name="Huang E."/>
            <person name="Barry K."/>
            <person name="Lindquist E."/>
            <person name="Shapiro H."/>
            <person name="Bruce D."/>
            <person name="Schmutz J."/>
            <person name="Salamov A."/>
            <person name="Fey P."/>
            <person name="Gaudet P."/>
            <person name="Anjard C."/>
            <person name="Babu M.M."/>
            <person name="Basu S."/>
            <person name="Bushmanova Y."/>
            <person name="van der Wel H."/>
            <person name="Katoh-Kurasawa M."/>
            <person name="Dinh C."/>
            <person name="Coutinho P.M."/>
            <person name="Saito T."/>
            <person name="Elias M."/>
            <person name="Schaap P."/>
            <person name="Kay R.R."/>
            <person name="Henrissat B."/>
            <person name="Eichinger L."/>
            <person name="Rivero F."/>
            <person name="Putnam N.H."/>
            <person name="West C.M."/>
            <person name="Loomis W.F."/>
            <person name="Chisholm R.L."/>
            <person name="Shaulsky G."/>
            <person name="Strassmann J.E."/>
            <person name="Queller D.C."/>
            <person name="Kuspa A."/>
            <person name="Grigoriev I.V."/>
        </authorList>
    </citation>
    <scope>NUCLEOTIDE SEQUENCE [LARGE SCALE GENOMIC DNA]</scope>
    <source>
        <strain evidence="6">QSDP1</strain>
    </source>
</reference>
<dbReference type="Proteomes" id="UP000001064">
    <property type="component" value="Unassembled WGS sequence"/>
</dbReference>
<dbReference type="AlphaFoldDB" id="F0ZPJ1"/>
<dbReference type="PROSITE" id="PS50294">
    <property type="entry name" value="WD_REPEATS_REGION"/>
    <property type="match status" value="1"/>
</dbReference>
<dbReference type="SMART" id="SM00320">
    <property type="entry name" value="WD40"/>
    <property type="match status" value="6"/>
</dbReference>
<dbReference type="FunCoup" id="F0ZPJ1">
    <property type="interactions" value="83"/>
</dbReference>
<dbReference type="PROSITE" id="PS00678">
    <property type="entry name" value="WD_REPEATS_1"/>
    <property type="match status" value="1"/>
</dbReference>
<dbReference type="SUPFAM" id="SSF50978">
    <property type="entry name" value="WD40 repeat-like"/>
    <property type="match status" value="1"/>
</dbReference>
<keyword evidence="2" id="KW-0677">Repeat</keyword>
<dbReference type="OrthoDB" id="2161379at2759"/>
<dbReference type="EMBL" id="GL871110">
    <property type="protein sequence ID" value="EGC34143.1"/>
    <property type="molecule type" value="Genomic_DNA"/>
</dbReference>
<evidence type="ECO:0000256" key="2">
    <source>
        <dbReference type="ARBA" id="ARBA00022737"/>
    </source>
</evidence>
<protein>
    <submittedName>
        <fullName evidence="5">Uncharacterized protein</fullName>
    </submittedName>
</protein>
<evidence type="ECO:0000256" key="1">
    <source>
        <dbReference type="ARBA" id="ARBA00022574"/>
    </source>
</evidence>
<sequence>MSKIIEKKLNGHKDTVLSVACHNKQEICSTGSDDCTVRIWDLKSNKTIKCIGKEAFNDNPINNVCFDDDYLLYCSYDNIILSFDLRQPNIILKQFYKQYKYNNSEINQLNFDSKFQYLGACDDSGQTKIIDLQKDKLAETLSKKHLNICSSVVFKPNSKNELITGSMDFSIIHWDFLKSKVLHRESFNPPIPLTKNKNKKDNNSNNGDDGDNDCSQPATTNQMLNPPFVNSIDISNNSKHVSVGLGNGDLIINEISSFKQYLKINCAHKSSISQVQYPKYLENNYDTLITVGNYDKKIILWDVSEECNERVSKLPISDDQNNPIDNNNERIKLWTTHSEKINCLTTSPIINNNIFIADISNDLSILSVQ</sequence>
<dbReference type="OMA" id="GDLMVWG"/>
<dbReference type="PANTHER" id="PTHR44666:SF1">
    <property type="entry name" value="WD REPEAT-CONTAINING PROTEIN 53"/>
    <property type="match status" value="1"/>
</dbReference>
<feature type="region of interest" description="Disordered" evidence="4">
    <location>
        <begin position="188"/>
        <end position="227"/>
    </location>
</feature>
<keyword evidence="1 3" id="KW-0853">WD repeat</keyword>
<evidence type="ECO:0000313" key="6">
    <source>
        <dbReference type="Proteomes" id="UP000001064"/>
    </source>
</evidence>
<dbReference type="GeneID" id="10502303"/>
<evidence type="ECO:0000256" key="4">
    <source>
        <dbReference type="SAM" id="MobiDB-lite"/>
    </source>
</evidence>
<dbReference type="InterPro" id="IPR036322">
    <property type="entry name" value="WD40_repeat_dom_sf"/>
</dbReference>
<accession>F0ZPJ1</accession>
<dbReference type="RefSeq" id="XP_003289341.1">
    <property type="nucleotide sequence ID" value="XM_003289293.1"/>
</dbReference>
<dbReference type="PROSITE" id="PS50082">
    <property type="entry name" value="WD_REPEATS_2"/>
    <property type="match status" value="1"/>
</dbReference>
<dbReference type="KEGG" id="dpp:DICPUDRAFT_153694"/>
<organism evidence="5 6">
    <name type="scientific">Dictyostelium purpureum</name>
    <name type="common">Slime mold</name>
    <dbReference type="NCBI Taxonomy" id="5786"/>
    <lineage>
        <taxon>Eukaryota</taxon>
        <taxon>Amoebozoa</taxon>
        <taxon>Evosea</taxon>
        <taxon>Eumycetozoa</taxon>
        <taxon>Dictyostelia</taxon>
        <taxon>Dictyosteliales</taxon>
        <taxon>Dictyosteliaceae</taxon>
        <taxon>Dictyostelium</taxon>
    </lineage>
</organism>
<gene>
    <name evidence="5" type="ORF">DICPUDRAFT_153694</name>
</gene>
<feature type="repeat" description="WD" evidence="3">
    <location>
        <begin position="9"/>
        <end position="50"/>
    </location>
</feature>
<dbReference type="PANTHER" id="PTHR44666">
    <property type="entry name" value="WD REPEAT-CONTAINING PROTEIN 53"/>
    <property type="match status" value="1"/>
</dbReference>
<dbReference type="InParanoid" id="F0ZPJ1"/>
<dbReference type="InterPro" id="IPR015943">
    <property type="entry name" value="WD40/YVTN_repeat-like_dom_sf"/>
</dbReference>
<dbReference type="InterPro" id="IPR001680">
    <property type="entry name" value="WD40_rpt"/>
</dbReference>
<feature type="compositionally biased region" description="Polar residues" evidence="4">
    <location>
        <begin position="214"/>
        <end position="224"/>
    </location>
</feature>
<dbReference type="eggNOG" id="ENOG502QQ86">
    <property type="taxonomic scope" value="Eukaryota"/>
</dbReference>